<protein>
    <submittedName>
        <fullName evidence="1">Uncharacterized protein</fullName>
    </submittedName>
</protein>
<evidence type="ECO:0000313" key="2">
    <source>
        <dbReference type="Proteomes" id="UP001238450"/>
    </source>
</evidence>
<feature type="non-terminal residue" evidence="1">
    <location>
        <position position="36"/>
    </location>
</feature>
<keyword evidence="2" id="KW-1185">Reference proteome</keyword>
<organism evidence="1 2">
    <name type="scientific">Croceifilum oryzae</name>
    <dbReference type="NCBI Taxonomy" id="1553429"/>
    <lineage>
        <taxon>Bacteria</taxon>
        <taxon>Bacillati</taxon>
        <taxon>Bacillota</taxon>
        <taxon>Bacilli</taxon>
        <taxon>Bacillales</taxon>
        <taxon>Thermoactinomycetaceae</taxon>
        <taxon>Croceifilum</taxon>
    </lineage>
</organism>
<dbReference type="AlphaFoldDB" id="A0AAJ1TI39"/>
<sequence>MSKKVRIWVSMIVAIVLWTSMQPLPAYAVDFINNEY</sequence>
<name>A0AAJ1TI39_9BACL</name>
<accession>A0AAJ1TI39</accession>
<dbReference type="Proteomes" id="UP001238450">
    <property type="component" value="Unassembled WGS sequence"/>
</dbReference>
<comment type="caution">
    <text evidence="1">The sequence shown here is derived from an EMBL/GenBank/DDBJ whole genome shotgun (WGS) entry which is preliminary data.</text>
</comment>
<proteinExistence type="predicted"/>
<reference evidence="1 2" key="1">
    <citation type="submission" date="2023-07" db="EMBL/GenBank/DDBJ databases">
        <title>Genomic Encyclopedia of Type Strains, Phase IV (KMG-IV): sequencing the most valuable type-strain genomes for metagenomic binning, comparative biology and taxonomic classification.</title>
        <authorList>
            <person name="Goeker M."/>
        </authorList>
    </citation>
    <scope>NUCLEOTIDE SEQUENCE [LARGE SCALE GENOMIC DNA]</scope>
    <source>
        <strain evidence="1 2">DSM 46876</strain>
    </source>
</reference>
<evidence type="ECO:0000313" key="1">
    <source>
        <dbReference type="EMBL" id="MDQ0418919.1"/>
    </source>
</evidence>
<gene>
    <name evidence="1" type="ORF">J2Z48_003124</name>
</gene>
<dbReference type="EMBL" id="JAUSUV010000021">
    <property type="protein sequence ID" value="MDQ0418919.1"/>
    <property type="molecule type" value="Genomic_DNA"/>
</dbReference>